<protein>
    <submittedName>
        <fullName evidence="2">Unplaced genomic scaffold GYMLUscaffold_14, whole genome shotgun sequence</fullName>
    </submittedName>
</protein>
<evidence type="ECO:0000313" key="2">
    <source>
        <dbReference type="EMBL" id="KIK64160.1"/>
    </source>
</evidence>
<sequence>MSKDHIKLYTSLLSSVYNGTALWNPDQGYNAKDLKRRPHIRPGDVGYIDEDGSFVRLFNLHLEKDHPEQGRAVPEEFEEPLTDNSELSFEAPDLHHFYKRTAWRGSAKAAVSVSPANAGASLSYEFEHKTGAILGFFDTGVRHKSPQVADYEKEFVKNGRSWLRAAQTVRSGLDDTDLKLVTQCTRVQSWVRGILEDKSTEGSFSLSVGIDPVSAGSQISRTVEYRGGGNIKYGPGERIKKSSQNSITSLQNSSQRHKGKDKKRSGKEKASVSASASQSESSASSLPNTGKLDVIRKLSDQCIFIHSYRMQSRRNWFSQRFQAGAGPHHLPKGDDPDKDVLLVRDQLNAEESSSHHQQPSLKPHWARKIASGLIPQKLQASAASQKFPKDKEEAEEVRITYCRHCHSVLITLTELGSYGHCFQLYFSSTISDFQTVSILTLHIQKSDAELALVHEDDLWVHAKSFPIEV</sequence>
<feature type="compositionally biased region" description="Polar residues" evidence="1">
    <location>
        <begin position="242"/>
        <end position="254"/>
    </location>
</feature>
<gene>
    <name evidence="2" type="ORF">GYMLUDRAFT_57151</name>
</gene>
<proteinExistence type="predicted"/>
<feature type="compositionally biased region" description="Low complexity" evidence="1">
    <location>
        <begin position="271"/>
        <end position="285"/>
    </location>
</feature>
<dbReference type="OrthoDB" id="3060094at2759"/>
<evidence type="ECO:0000313" key="3">
    <source>
        <dbReference type="Proteomes" id="UP000053593"/>
    </source>
</evidence>
<evidence type="ECO:0000256" key="1">
    <source>
        <dbReference type="SAM" id="MobiDB-lite"/>
    </source>
</evidence>
<organism evidence="2 3">
    <name type="scientific">Collybiopsis luxurians FD-317 M1</name>
    <dbReference type="NCBI Taxonomy" id="944289"/>
    <lineage>
        <taxon>Eukaryota</taxon>
        <taxon>Fungi</taxon>
        <taxon>Dikarya</taxon>
        <taxon>Basidiomycota</taxon>
        <taxon>Agaricomycotina</taxon>
        <taxon>Agaricomycetes</taxon>
        <taxon>Agaricomycetidae</taxon>
        <taxon>Agaricales</taxon>
        <taxon>Marasmiineae</taxon>
        <taxon>Omphalotaceae</taxon>
        <taxon>Collybiopsis</taxon>
        <taxon>Collybiopsis luxurians</taxon>
    </lineage>
</organism>
<name>A0A0D0BJ23_9AGAR</name>
<reference evidence="2 3" key="1">
    <citation type="submission" date="2014-04" db="EMBL/GenBank/DDBJ databases">
        <title>Evolutionary Origins and Diversification of the Mycorrhizal Mutualists.</title>
        <authorList>
            <consortium name="DOE Joint Genome Institute"/>
            <consortium name="Mycorrhizal Genomics Consortium"/>
            <person name="Kohler A."/>
            <person name="Kuo A."/>
            <person name="Nagy L.G."/>
            <person name="Floudas D."/>
            <person name="Copeland A."/>
            <person name="Barry K.W."/>
            <person name="Cichocki N."/>
            <person name="Veneault-Fourrey C."/>
            <person name="LaButti K."/>
            <person name="Lindquist E.A."/>
            <person name="Lipzen A."/>
            <person name="Lundell T."/>
            <person name="Morin E."/>
            <person name="Murat C."/>
            <person name="Riley R."/>
            <person name="Ohm R."/>
            <person name="Sun H."/>
            <person name="Tunlid A."/>
            <person name="Henrissat B."/>
            <person name="Grigoriev I.V."/>
            <person name="Hibbett D.S."/>
            <person name="Martin F."/>
        </authorList>
    </citation>
    <scope>NUCLEOTIDE SEQUENCE [LARGE SCALE GENOMIC DNA]</scope>
    <source>
        <strain evidence="2 3">FD-317 M1</strain>
    </source>
</reference>
<keyword evidence="3" id="KW-1185">Reference proteome</keyword>
<feature type="region of interest" description="Disordered" evidence="1">
    <location>
        <begin position="226"/>
        <end position="288"/>
    </location>
</feature>
<dbReference type="Proteomes" id="UP000053593">
    <property type="component" value="Unassembled WGS sequence"/>
</dbReference>
<dbReference type="EMBL" id="KN834762">
    <property type="protein sequence ID" value="KIK64160.1"/>
    <property type="molecule type" value="Genomic_DNA"/>
</dbReference>
<accession>A0A0D0BJ23</accession>
<dbReference type="HOGENOM" id="CLU_619717_0_0_1"/>
<feature type="compositionally biased region" description="Basic residues" evidence="1">
    <location>
        <begin position="255"/>
        <end position="266"/>
    </location>
</feature>
<dbReference type="AlphaFoldDB" id="A0A0D0BJ23"/>